<keyword evidence="1" id="KW-0347">Helicase</keyword>
<organism evidence="1 2">
    <name type="scientific">Antarcticirhabdus aurantiaca</name>
    <dbReference type="NCBI Taxonomy" id="2606717"/>
    <lineage>
        <taxon>Bacteria</taxon>
        <taxon>Pseudomonadati</taxon>
        <taxon>Pseudomonadota</taxon>
        <taxon>Alphaproteobacteria</taxon>
        <taxon>Hyphomicrobiales</taxon>
        <taxon>Aurantimonadaceae</taxon>
        <taxon>Antarcticirhabdus</taxon>
    </lineage>
</organism>
<keyword evidence="1" id="KW-0378">Hydrolase</keyword>
<sequence>MSRTAARESREPEAKAKTAEPSPKKAKAEPAAERRARKRLVAESTTGSSSSPPEATIAPAGPIAALGFNGAIAGILAERARRPGAKPILYVSRSASEAVCLHSILEALHEGHRVAYLPPWDVPPLEGVEPSRAVTGRRMSVLRWLTDPKHRPAITVTTTDAILRRVPPRSLWDTTHHVEFRVGDPIDLKALEDTLLRIGYSFDGRVDEAGEVAFRGRVVDIFPAAAPRPCRVEFENGRVTQILSYDPATQRSLEPTEHLIVDPASEIVLADATDARAGRAPAERENRLADFYGTLDSVFDYLPDAELFVEEGAGRRVEVFLEQAREAQALSLRTEGRGRRPPKLESVFLTKEERGERFARHAVTPVVSKGADRHVPRFAAERAPNKAFAAFAASHADKHLVLAAPSAPIAAELRRRARRILKRDIVEAARWEDVRAAEPGALLSMILPVDRGSVAPETGTVIVAAADLLGSFARSRDAQDEAAAAFGIDALSPGDVVVHMDHGLGVLDGIETVEADGGARDVLSLRYRDGAKLMVPVGEIGALWRYGGEEEAVTLDRLASEAWLKRRNAMLREIEEAARAMAELGLKRARAKGRVVEAPRQRLERFAEGFPYELTAGQAAALDAILADLGSGRPMDRLLCGDVGFGKTEVALRAIAAVVFAGGQVALAAPTTVLARQHLRNLSRRFAPFGIEVAELSRMTERADQARVKAGLADGSIPIVVGTHTLAADAVTFRDLALLVVDEEQRFGTKDKDKLREKARGGHVLTLTATPIPRTLESAFVGLHDVSVITTAPTNRQAVRTEVRSFDDDLVREALTREAARGGRSFMVCPRVEDIEPMAARLARIVPKLKTVVAHGKLPPDEIDRVMLGFAEGEGDVLLATNIVESGIDVPAANTLVVWRPDRFGLSQLHQLRGRVGRSARRGLALLLTDPKESLSEGAERRLASLTELSALGSGFAISARDLDLRGAGDLLGETQAGHMKLLGLDLYRHYLDLALAKAETGRDDGDWRLEIALGLSGRIPPDYVSDAGQRIALYRRLDRLSDAAEVARLEAEIADRFGTPPHELQVLLSRARLRAACAAAGISKLEGGPAALAVTFRPGMEPEDDAPVPDSAWKNNRLIVSRASETPPERLALAEELVAALSDR</sequence>
<proteinExistence type="predicted"/>
<keyword evidence="2" id="KW-1185">Reference proteome</keyword>
<keyword evidence="1" id="KW-0547">Nucleotide-binding</keyword>
<reference evidence="1" key="1">
    <citation type="submission" date="2022-11" db="EMBL/GenBank/DDBJ databases">
        <title>beta-Carotene-producing bacterium, Jeongeuplla avenae sp. nov., alleviates the salt stress of Arabidopsis seedlings.</title>
        <authorList>
            <person name="Jiang L."/>
            <person name="Lee J."/>
        </authorList>
    </citation>
    <scope>NUCLEOTIDE SEQUENCE</scope>
    <source>
        <strain evidence="1">DY_R2A_6</strain>
    </source>
</reference>
<evidence type="ECO:0000313" key="2">
    <source>
        <dbReference type="Proteomes" id="UP001163223"/>
    </source>
</evidence>
<gene>
    <name evidence="1" type="ORF">OXU80_08255</name>
</gene>
<dbReference type="EMBL" id="CP113520">
    <property type="protein sequence ID" value="WAJ30186.1"/>
    <property type="molecule type" value="Genomic_DNA"/>
</dbReference>
<dbReference type="Proteomes" id="UP001163223">
    <property type="component" value="Chromosome"/>
</dbReference>
<evidence type="ECO:0000313" key="1">
    <source>
        <dbReference type="EMBL" id="WAJ30186.1"/>
    </source>
</evidence>
<accession>A0ACD4NTJ6</accession>
<protein>
    <submittedName>
        <fullName evidence="1">Helicase-related protein</fullName>
    </submittedName>
</protein>
<name>A0ACD4NTJ6_9HYPH</name>
<keyword evidence="1" id="KW-0067">ATP-binding</keyword>